<accession>A0A5N6GGR5</accession>
<evidence type="ECO:0000313" key="1">
    <source>
        <dbReference type="EMBL" id="KAB8241561.1"/>
    </source>
</evidence>
<dbReference type="AlphaFoldDB" id="A0A5N6GGR5"/>
<name>A0A5N6GGR5_ASPFL</name>
<gene>
    <name evidence="1" type="ORF">BDV35DRAFT_384832</name>
</gene>
<proteinExistence type="predicted"/>
<reference evidence="1" key="1">
    <citation type="submission" date="2019-04" db="EMBL/GenBank/DDBJ databases">
        <title>Friends and foes A comparative genomics study of 23 Aspergillus species from section Flavi.</title>
        <authorList>
            <consortium name="DOE Joint Genome Institute"/>
            <person name="Kjaerbolling I."/>
            <person name="Vesth T."/>
            <person name="Frisvad J.C."/>
            <person name="Nybo J.L."/>
            <person name="Theobald S."/>
            <person name="Kildgaard S."/>
            <person name="Isbrandt T."/>
            <person name="Kuo A."/>
            <person name="Sato A."/>
            <person name="Lyhne E.K."/>
            <person name="Kogle M.E."/>
            <person name="Wiebenga A."/>
            <person name="Kun R.S."/>
            <person name="Lubbers R.J."/>
            <person name="Makela M.R."/>
            <person name="Barry K."/>
            <person name="Chovatia M."/>
            <person name="Clum A."/>
            <person name="Daum C."/>
            <person name="Haridas S."/>
            <person name="He G."/>
            <person name="LaButti K."/>
            <person name="Lipzen A."/>
            <person name="Mondo S."/>
            <person name="Riley R."/>
            <person name="Salamov A."/>
            <person name="Simmons B.A."/>
            <person name="Magnuson J.K."/>
            <person name="Henrissat B."/>
            <person name="Mortensen U.H."/>
            <person name="Larsen T.O."/>
            <person name="Devries R.P."/>
            <person name="Grigoriev I.V."/>
            <person name="Machida M."/>
            <person name="Baker S.E."/>
            <person name="Andersen M.R."/>
        </authorList>
    </citation>
    <scope>NUCLEOTIDE SEQUENCE [LARGE SCALE GENOMIC DNA]</scope>
    <source>
        <strain evidence="1">CBS 121.62</strain>
    </source>
</reference>
<sequence length="139" mass="15832">MYVHSMVLVHTITGEAKRVDHENQPQQLRHFQLSSPEPSMVFVSDWTFYRSCGYTPENRQYNLGGRHESWVVIRREVVALSISPKSTTDNTATSSTIIEKGKGTYRQWINNNLSSSAESVYRWPVEIPISAFSTVLGPQ</sequence>
<dbReference type="Proteomes" id="UP000325434">
    <property type="component" value="Unassembled WGS sequence"/>
</dbReference>
<organism evidence="1">
    <name type="scientific">Aspergillus flavus</name>
    <dbReference type="NCBI Taxonomy" id="5059"/>
    <lineage>
        <taxon>Eukaryota</taxon>
        <taxon>Fungi</taxon>
        <taxon>Dikarya</taxon>
        <taxon>Ascomycota</taxon>
        <taxon>Pezizomycotina</taxon>
        <taxon>Eurotiomycetes</taxon>
        <taxon>Eurotiomycetidae</taxon>
        <taxon>Eurotiales</taxon>
        <taxon>Aspergillaceae</taxon>
        <taxon>Aspergillus</taxon>
        <taxon>Aspergillus subgen. Circumdati</taxon>
    </lineage>
</organism>
<dbReference type="EMBL" id="ML734687">
    <property type="protein sequence ID" value="KAB8241561.1"/>
    <property type="molecule type" value="Genomic_DNA"/>
</dbReference>
<protein>
    <submittedName>
        <fullName evidence="1">Uncharacterized protein</fullName>
    </submittedName>
</protein>